<feature type="region of interest" description="Disordered" evidence="3">
    <location>
        <begin position="298"/>
        <end position="400"/>
    </location>
</feature>
<dbReference type="Gene3D" id="1.10.10.1420">
    <property type="entry name" value="DNA replication factor Cdt1, C-terminal WH domain"/>
    <property type="match status" value="1"/>
</dbReference>
<comment type="similarity">
    <text evidence="1">Belongs to the Cdt1 family.</text>
</comment>
<evidence type="ECO:0000313" key="6">
    <source>
        <dbReference type="Proteomes" id="UP000242287"/>
    </source>
</evidence>
<dbReference type="EMBL" id="KZ301978">
    <property type="protein sequence ID" value="PFH52532.1"/>
    <property type="molecule type" value="Genomic_DNA"/>
</dbReference>
<sequence>MSDIYSALQISPRKKRRAADIHDATLLTPKKLRTAPPTPPATKTGREIKSIAPSALLPAHLSRLLSIQTSLQHALSHALATCAVSPAQDTGVVRNVLNHLSLTTYTGLPTQFTADDLRRLCWVWEWDGKSLPATPSTSKATVDDNPFLDNPAASNSDWSRGAMGFVISPATHYSKSDRKRIPAYGIGIEVDMDIDKGLDGGMAAVARWTSASAKRRTEFRHKLRRWVELHADEQAVPNVPLSDIPALPAGSKLSALTRTLISGSPKAASLSYSLPVPPPSPSKAPLKSPVKLLARGNTIPFLGTPTKPNFRNSVPFPQTPSRREASTATQTPLTPRTPSITESSDVAPSTPVHQRGKAATTAPQTPTTSRRQALYERVKQRSLSATPSKIRDGILPEGHSNMTRDQLMKLSQIETRQRCLLGRLNGIAESVWMLFSTPASGTSTSTTPSRKRRALPASDVSAAIIKSSPVPISVADADDSITMLVKLCPFFLRKLEISGEDWLEMPASSSATVDSSPTKKRLAPPSPGKSSAEEILHRSPKAVKREVGGLREVREIIRREIEMQD</sequence>
<feature type="compositionally biased region" description="Low complexity" evidence="3">
    <location>
        <begin position="358"/>
        <end position="368"/>
    </location>
</feature>
<proteinExistence type="inferred from homology"/>
<name>A0A2A9NXM4_9AGAR</name>
<reference evidence="5 6" key="1">
    <citation type="submission" date="2014-02" db="EMBL/GenBank/DDBJ databases">
        <title>Transposable element dynamics among asymbiotic and ectomycorrhizal Amanita fungi.</title>
        <authorList>
            <consortium name="DOE Joint Genome Institute"/>
            <person name="Hess J."/>
            <person name="Skrede I."/>
            <person name="Wolfe B."/>
            <person name="LaButti K."/>
            <person name="Ohm R.A."/>
            <person name="Grigoriev I.V."/>
            <person name="Pringle A."/>
        </authorList>
    </citation>
    <scope>NUCLEOTIDE SEQUENCE [LARGE SCALE GENOMIC DNA]</scope>
    <source>
        <strain evidence="5 6">SKay4041</strain>
    </source>
</reference>
<dbReference type="OrthoDB" id="3366139at2759"/>
<evidence type="ECO:0000256" key="1">
    <source>
        <dbReference type="ARBA" id="ARBA00008356"/>
    </source>
</evidence>
<dbReference type="InterPro" id="IPR032054">
    <property type="entry name" value="Cdt1_C"/>
</dbReference>
<feature type="compositionally biased region" description="Basic and acidic residues" evidence="3">
    <location>
        <begin position="531"/>
        <end position="543"/>
    </location>
</feature>
<evidence type="ECO:0000259" key="4">
    <source>
        <dbReference type="Pfam" id="PF16679"/>
    </source>
</evidence>
<dbReference type="Pfam" id="PF16679">
    <property type="entry name" value="CDT1_C"/>
    <property type="match status" value="1"/>
</dbReference>
<feature type="region of interest" description="Disordered" evidence="3">
    <location>
        <begin position="508"/>
        <end position="543"/>
    </location>
</feature>
<dbReference type="InterPro" id="IPR038090">
    <property type="entry name" value="Cdt1_C_WH_dom_sf"/>
</dbReference>
<evidence type="ECO:0000256" key="3">
    <source>
        <dbReference type="SAM" id="MobiDB-lite"/>
    </source>
</evidence>
<keyword evidence="6" id="KW-1185">Reference proteome</keyword>
<feature type="region of interest" description="Disordered" evidence="3">
    <location>
        <begin position="268"/>
        <end position="287"/>
    </location>
</feature>
<protein>
    <recommendedName>
        <fullName evidence="4">DNA replication factor Cdt1 C-terminal domain-containing protein</fullName>
    </recommendedName>
</protein>
<organism evidence="5 6">
    <name type="scientific">Amanita thiersii Skay4041</name>
    <dbReference type="NCBI Taxonomy" id="703135"/>
    <lineage>
        <taxon>Eukaryota</taxon>
        <taxon>Fungi</taxon>
        <taxon>Dikarya</taxon>
        <taxon>Basidiomycota</taxon>
        <taxon>Agaricomycotina</taxon>
        <taxon>Agaricomycetes</taxon>
        <taxon>Agaricomycetidae</taxon>
        <taxon>Agaricales</taxon>
        <taxon>Pluteineae</taxon>
        <taxon>Amanitaceae</taxon>
        <taxon>Amanita</taxon>
    </lineage>
</organism>
<dbReference type="AlphaFoldDB" id="A0A2A9NXM4"/>
<keyword evidence="2" id="KW-0131">Cell cycle</keyword>
<gene>
    <name evidence="5" type="ORF">AMATHDRAFT_1939</name>
</gene>
<dbReference type="Proteomes" id="UP000242287">
    <property type="component" value="Unassembled WGS sequence"/>
</dbReference>
<accession>A0A2A9NXM4</accession>
<evidence type="ECO:0000256" key="2">
    <source>
        <dbReference type="ARBA" id="ARBA00023306"/>
    </source>
</evidence>
<feature type="compositionally biased region" description="Polar residues" evidence="3">
    <location>
        <begin position="306"/>
        <end position="347"/>
    </location>
</feature>
<evidence type="ECO:0000313" key="5">
    <source>
        <dbReference type="EMBL" id="PFH52532.1"/>
    </source>
</evidence>
<feature type="domain" description="DNA replication factor Cdt1 C-terminal" evidence="4">
    <location>
        <begin position="407"/>
        <end position="495"/>
    </location>
</feature>